<feature type="region of interest" description="Disordered" evidence="1">
    <location>
        <begin position="1"/>
        <end position="36"/>
    </location>
</feature>
<comment type="caution">
    <text evidence="2">The sequence shown here is derived from an EMBL/GenBank/DDBJ whole genome shotgun (WGS) entry which is preliminary data.</text>
</comment>
<evidence type="ECO:0000313" key="3">
    <source>
        <dbReference type="Proteomes" id="UP001152795"/>
    </source>
</evidence>
<keyword evidence="3" id="KW-1185">Reference proteome</keyword>
<dbReference type="AlphaFoldDB" id="A0A6S7JSS5"/>
<sequence length="150" mass="16869">MKRRKELVGNSDETLTTSTADEPDVEPCTSTEQGEMITETVAVDECDNCKLLKKENLRIRSWWHTSKRKLDAVREELRILKGMTGESSREDIHGGNEGDVESDVESDVEEVECESEELSDDVGEMETETETSDTETDEDTSVPPQRQGIN</sequence>
<feature type="compositionally biased region" description="Polar residues" evidence="1">
    <location>
        <begin position="11"/>
        <end position="20"/>
    </location>
</feature>
<evidence type="ECO:0000313" key="2">
    <source>
        <dbReference type="EMBL" id="CAB4013438.1"/>
    </source>
</evidence>
<dbReference type="OrthoDB" id="10633521at2759"/>
<feature type="compositionally biased region" description="Basic and acidic residues" evidence="1">
    <location>
        <begin position="87"/>
        <end position="96"/>
    </location>
</feature>
<protein>
    <submittedName>
        <fullName evidence="2">Uncharacterized protein</fullName>
    </submittedName>
</protein>
<evidence type="ECO:0000256" key="1">
    <source>
        <dbReference type="SAM" id="MobiDB-lite"/>
    </source>
</evidence>
<dbReference type="EMBL" id="CACRXK020007888">
    <property type="protein sequence ID" value="CAB4013438.1"/>
    <property type="molecule type" value="Genomic_DNA"/>
</dbReference>
<dbReference type="Proteomes" id="UP001152795">
    <property type="component" value="Unassembled WGS sequence"/>
</dbReference>
<name>A0A6S7JSS5_PARCT</name>
<accession>A0A6S7JSS5</accession>
<gene>
    <name evidence="2" type="ORF">PACLA_8A029147</name>
</gene>
<reference evidence="2" key="1">
    <citation type="submission" date="2020-04" db="EMBL/GenBank/DDBJ databases">
        <authorList>
            <person name="Alioto T."/>
            <person name="Alioto T."/>
            <person name="Gomez Garrido J."/>
        </authorList>
    </citation>
    <scope>NUCLEOTIDE SEQUENCE</scope>
    <source>
        <strain evidence="2">A484AB</strain>
    </source>
</reference>
<feature type="compositionally biased region" description="Acidic residues" evidence="1">
    <location>
        <begin position="98"/>
        <end position="140"/>
    </location>
</feature>
<organism evidence="2 3">
    <name type="scientific">Paramuricea clavata</name>
    <name type="common">Red gorgonian</name>
    <name type="synonym">Violescent sea-whip</name>
    <dbReference type="NCBI Taxonomy" id="317549"/>
    <lineage>
        <taxon>Eukaryota</taxon>
        <taxon>Metazoa</taxon>
        <taxon>Cnidaria</taxon>
        <taxon>Anthozoa</taxon>
        <taxon>Octocorallia</taxon>
        <taxon>Malacalcyonacea</taxon>
        <taxon>Plexauridae</taxon>
        <taxon>Paramuricea</taxon>
    </lineage>
</organism>
<feature type="region of interest" description="Disordered" evidence="1">
    <location>
        <begin position="83"/>
        <end position="150"/>
    </location>
</feature>
<proteinExistence type="predicted"/>